<dbReference type="OrthoDB" id="9806643at2"/>
<dbReference type="CDD" id="cd18081">
    <property type="entry name" value="RlmH-like"/>
    <property type="match status" value="1"/>
</dbReference>
<evidence type="ECO:0000256" key="3">
    <source>
        <dbReference type="ARBA" id="ARBA00022691"/>
    </source>
</evidence>
<dbReference type="PANTHER" id="PTHR33603">
    <property type="entry name" value="METHYLTRANSFERASE"/>
    <property type="match status" value="1"/>
</dbReference>
<evidence type="ECO:0000256" key="1">
    <source>
        <dbReference type="ARBA" id="ARBA00022603"/>
    </source>
</evidence>
<evidence type="ECO:0000313" key="7">
    <source>
        <dbReference type="Proteomes" id="UP000276634"/>
    </source>
</evidence>
<accession>A0A3N1Y8P6</accession>
<proteinExistence type="inferred from homology"/>
<dbReference type="EC" id="2.1.1.177" evidence="5"/>
<evidence type="ECO:0000256" key="2">
    <source>
        <dbReference type="ARBA" id="ARBA00022679"/>
    </source>
</evidence>
<protein>
    <recommendedName>
        <fullName evidence="5">Ribosomal RNA large subunit methyltransferase H</fullName>
        <ecNumber evidence="5">2.1.1.177</ecNumber>
    </recommendedName>
    <alternativeName>
        <fullName evidence="5">23S rRNA (pseudouridine1915-N3)-methyltransferase</fullName>
    </alternativeName>
    <alternativeName>
        <fullName evidence="5">23S rRNA m3Psi1915 methyltransferase</fullName>
    </alternativeName>
    <alternativeName>
        <fullName evidence="5">rRNA (pseudouridine-N3-)-methyltransferase RlmH</fullName>
    </alternativeName>
</protein>
<dbReference type="Pfam" id="PF02590">
    <property type="entry name" value="SPOUT_MTase"/>
    <property type="match status" value="1"/>
</dbReference>
<feature type="binding site" evidence="5">
    <location>
        <position position="69"/>
    </location>
    <ligand>
        <name>S-adenosyl-L-methionine</name>
        <dbReference type="ChEBI" id="CHEBI:59789"/>
    </ligand>
</feature>
<comment type="subcellular location">
    <subcellularLocation>
        <location evidence="5">Cytoplasm</location>
    </subcellularLocation>
</comment>
<comment type="similarity">
    <text evidence="4 5">Belongs to the RNA methyltransferase RlmH family.</text>
</comment>
<comment type="catalytic activity">
    <reaction evidence="5">
        <text>pseudouridine(1915) in 23S rRNA + S-adenosyl-L-methionine = N(3)-methylpseudouridine(1915) in 23S rRNA + S-adenosyl-L-homocysteine + H(+)</text>
        <dbReference type="Rhea" id="RHEA:42752"/>
        <dbReference type="Rhea" id="RHEA-COMP:10221"/>
        <dbReference type="Rhea" id="RHEA-COMP:10222"/>
        <dbReference type="ChEBI" id="CHEBI:15378"/>
        <dbReference type="ChEBI" id="CHEBI:57856"/>
        <dbReference type="ChEBI" id="CHEBI:59789"/>
        <dbReference type="ChEBI" id="CHEBI:65314"/>
        <dbReference type="ChEBI" id="CHEBI:74486"/>
        <dbReference type="EC" id="2.1.1.177"/>
    </reaction>
</comment>
<organism evidence="6 7">
    <name type="scientific">Inmirania thermothiophila</name>
    <dbReference type="NCBI Taxonomy" id="1750597"/>
    <lineage>
        <taxon>Bacteria</taxon>
        <taxon>Pseudomonadati</taxon>
        <taxon>Pseudomonadota</taxon>
        <taxon>Gammaproteobacteria</taxon>
        <taxon>Chromatiales</taxon>
        <taxon>Ectothiorhodospiraceae</taxon>
        <taxon>Inmirania</taxon>
    </lineage>
</organism>
<name>A0A3N1Y8P6_9GAMM</name>
<comment type="subunit">
    <text evidence="5">Homodimer.</text>
</comment>
<keyword evidence="1 5" id="KW-0489">Methyltransferase</keyword>
<keyword evidence="2 5" id="KW-0808">Transferase</keyword>
<dbReference type="NCBIfam" id="NF000986">
    <property type="entry name" value="PRK00103.1-4"/>
    <property type="match status" value="1"/>
</dbReference>
<feature type="binding site" evidence="5">
    <location>
        <position position="100"/>
    </location>
    <ligand>
        <name>S-adenosyl-L-methionine</name>
        <dbReference type="ChEBI" id="CHEBI:59789"/>
    </ligand>
</feature>
<dbReference type="RefSeq" id="WP_123400402.1">
    <property type="nucleotide sequence ID" value="NZ_RJVI01000001.1"/>
</dbReference>
<evidence type="ECO:0000256" key="5">
    <source>
        <dbReference type="HAMAP-Rule" id="MF_00658"/>
    </source>
</evidence>
<evidence type="ECO:0000313" key="6">
    <source>
        <dbReference type="EMBL" id="ROR34868.1"/>
    </source>
</evidence>
<feature type="binding site" evidence="5">
    <location>
        <begin position="119"/>
        <end position="124"/>
    </location>
    <ligand>
        <name>S-adenosyl-L-methionine</name>
        <dbReference type="ChEBI" id="CHEBI:59789"/>
    </ligand>
</feature>
<evidence type="ECO:0000256" key="4">
    <source>
        <dbReference type="ARBA" id="ARBA00038303"/>
    </source>
</evidence>
<dbReference type="EMBL" id="RJVI01000001">
    <property type="protein sequence ID" value="ROR34868.1"/>
    <property type="molecule type" value="Genomic_DNA"/>
</dbReference>
<dbReference type="PANTHER" id="PTHR33603:SF1">
    <property type="entry name" value="RIBOSOMAL RNA LARGE SUBUNIT METHYLTRANSFERASE H"/>
    <property type="match status" value="1"/>
</dbReference>
<keyword evidence="3 5" id="KW-0949">S-adenosyl-L-methionine</keyword>
<keyword evidence="7" id="KW-1185">Reference proteome</keyword>
<dbReference type="AlphaFoldDB" id="A0A3N1Y8P6"/>
<dbReference type="Gene3D" id="3.40.1280.10">
    <property type="match status" value="1"/>
</dbReference>
<dbReference type="InterPro" id="IPR029028">
    <property type="entry name" value="Alpha/beta_knot_MTases"/>
</dbReference>
<dbReference type="PIRSF" id="PIRSF004505">
    <property type="entry name" value="MT_bac"/>
    <property type="match status" value="1"/>
</dbReference>
<keyword evidence="5" id="KW-0963">Cytoplasm</keyword>
<dbReference type="GO" id="GO:0005737">
    <property type="term" value="C:cytoplasm"/>
    <property type="evidence" value="ECO:0007669"/>
    <property type="project" value="UniProtKB-SubCell"/>
</dbReference>
<reference evidence="6 7" key="1">
    <citation type="submission" date="2018-11" db="EMBL/GenBank/DDBJ databases">
        <title>Genomic Encyclopedia of Type Strains, Phase IV (KMG-IV): sequencing the most valuable type-strain genomes for metagenomic binning, comparative biology and taxonomic classification.</title>
        <authorList>
            <person name="Goeker M."/>
        </authorList>
    </citation>
    <scope>NUCLEOTIDE SEQUENCE [LARGE SCALE GENOMIC DNA]</scope>
    <source>
        <strain evidence="6 7">DSM 100275</strain>
    </source>
</reference>
<dbReference type="Proteomes" id="UP000276634">
    <property type="component" value="Unassembled WGS sequence"/>
</dbReference>
<dbReference type="HAMAP" id="MF_00658">
    <property type="entry name" value="23SrRNA_methyltr_H"/>
    <property type="match status" value="1"/>
</dbReference>
<dbReference type="InterPro" id="IPR029026">
    <property type="entry name" value="tRNA_m1G_MTases_N"/>
</dbReference>
<keyword evidence="5" id="KW-0698">rRNA processing</keyword>
<dbReference type="SUPFAM" id="SSF75217">
    <property type="entry name" value="alpha/beta knot"/>
    <property type="match status" value="1"/>
</dbReference>
<sequence>MRVHLLSVAARVPSWVAEGYRDYARRLGRGLELRLREIRPAGGEPARARAEEGRRLLAAVPRGARLVALDERGELWDTRGLARRLAAWAAEGRDLALAVGGAEGLDGAVLGQAELRWSLSPLTLPHALVRVIVAEQLYRAWSLLGGHPYHRG</sequence>
<dbReference type="InterPro" id="IPR003742">
    <property type="entry name" value="RlmH-like"/>
</dbReference>
<gene>
    <name evidence="5" type="primary">rlmH</name>
    <name evidence="6" type="ORF">EDC57_0777</name>
</gene>
<comment type="function">
    <text evidence="5">Specifically methylates the pseudouridine at position 1915 (m3Psi1915) in 23S rRNA.</text>
</comment>
<comment type="caution">
    <text evidence="6">The sequence shown here is derived from an EMBL/GenBank/DDBJ whole genome shotgun (WGS) entry which is preliminary data.</text>
</comment>
<dbReference type="GO" id="GO:0070038">
    <property type="term" value="F:rRNA (pseudouridine-N3-)-methyltransferase activity"/>
    <property type="evidence" value="ECO:0007669"/>
    <property type="project" value="UniProtKB-UniRule"/>
</dbReference>